<proteinExistence type="predicted"/>
<evidence type="ECO:0008006" key="5">
    <source>
        <dbReference type="Google" id="ProtNLM"/>
    </source>
</evidence>
<accession>A0AAV2G771</accession>
<dbReference type="GO" id="GO:0003723">
    <property type="term" value="F:RNA binding"/>
    <property type="evidence" value="ECO:0007669"/>
    <property type="project" value="InterPro"/>
</dbReference>
<dbReference type="Gene3D" id="1.25.40.10">
    <property type="entry name" value="Tetratricopeptide repeat domain"/>
    <property type="match status" value="1"/>
</dbReference>
<dbReference type="InterPro" id="IPR011990">
    <property type="entry name" value="TPR-like_helical_dom_sf"/>
</dbReference>
<dbReference type="PANTHER" id="PTHR47926">
    <property type="entry name" value="PENTATRICOPEPTIDE REPEAT-CONTAINING PROTEIN"/>
    <property type="match status" value="1"/>
</dbReference>
<dbReference type="InterPro" id="IPR002885">
    <property type="entry name" value="PPR_rpt"/>
</dbReference>
<dbReference type="FunFam" id="1.25.40.10:FF:000682">
    <property type="entry name" value="Pentatricopeptide repeat-containing protein At3g16610"/>
    <property type="match status" value="1"/>
</dbReference>
<evidence type="ECO:0000313" key="4">
    <source>
        <dbReference type="Proteomes" id="UP001497516"/>
    </source>
</evidence>
<feature type="repeat" description="PPR" evidence="2">
    <location>
        <begin position="84"/>
        <end position="118"/>
    </location>
</feature>
<dbReference type="Pfam" id="PF01535">
    <property type="entry name" value="PPR"/>
    <property type="match status" value="2"/>
</dbReference>
<reference evidence="3 4" key="1">
    <citation type="submission" date="2024-04" db="EMBL/GenBank/DDBJ databases">
        <authorList>
            <person name="Fracassetti M."/>
        </authorList>
    </citation>
    <scope>NUCLEOTIDE SEQUENCE [LARGE SCALE GENOMIC DNA]</scope>
</reference>
<dbReference type="PROSITE" id="PS51375">
    <property type="entry name" value="PPR"/>
    <property type="match status" value="1"/>
</dbReference>
<gene>
    <name evidence="3" type="ORF">LTRI10_LOCUS45867</name>
</gene>
<evidence type="ECO:0000313" key="3">
    <source>
        <dbReference type="EMBL" id="CAL1406119.1"/>
    </source>
</evidence>
<name>A0AAV2G771_9ROSI</name>
<dbReference type="InterPro" id="IPR046960">
    <property type="entry name" value="PPR_At4g14850-like_plant"/>
</dbReference>
<keyword evidence="1" id="KW-0677">Repeat</keyword>
<sequence length="169" mass="18702">MRKLSSFSSRRSLYLLNLKIRDATNRGLYKQTLDLYSSILQSGVGGGSNLTYPMVLKACSSSLDAIHIGTMLHSHVTHLGFQEDVYVQTSLLDMYSNCGDLVSSRKVFDEMSERGIVSWNSMIALFHCSLVDESFSLVNQMRALVMDPSSTIFLVLFPACSSLLLGLST</sequence>
<dbReference type="EMBL" id="OZ034821">
    <property type="protein sequence ID" value="CAL1406119.1"/>
    <property type="molecule type" value="Genomic_DNA"/>
</dbReference>
<dbReference type="GO" id="GO:0009451">
    <property type="term" value="P:RNA modification"/>
    <property type="evidence" value="ECO:0007669"/>
    <property type="project" value="InterPro"/>
</dbReference>
<dbReference type="NCBIfam" id="TIGR00756">
    <property type="entry name" value="PPR"/>
    <property type="match status" value="1"/>
</dbReference>
<organism evidence="3 4">
    <name type="scientific">Linum trigynum</name>
    <dbReference type="NCBI Taxonomy" id="586398"/>
    <lineage>
        <taxon>Eukaryota</taxon>
        <taxon>Viridiplantae</taxon>
        <taxon>Streptophyta</taxon>
        <taxon>Embryophyta</taxon>
        <taxon>Tracheophyta</taxon>
        <taxon>Spermatophyta</taxon>
        <taxon>Magnoliopsida</taxon>
        <taxon>eudicotyledons</taxon>
        <taxon>Gunneridae</taxon>
        <taxon>Pentapetalae</taxon>
        <taxon>rosids</taxon>
        <taxon>fabids</taxon>
        <taxon>Malpighiales</taxon>
        <taxon>Linaceae</taxon>
        <taxon>Linum</taxon>
    </lineage>
</organism>
<dbReference type="Proteomes" id="UP001497516">
    <property type="component" value="Chromosome 8"/>
</dbReference>
<dbReference type="PANTHER" id="PTHR47926:SF347">
    <property type="entry name" value="PENTATRICOPEPTIDE REPEAT-CONTAINING PROTEIN"/>
    <property type="match status" value="1"/>
</dbReference>
<keyword evidence="4" id="KW-1185">Reference proteome</keyword>
<dbReference type="AlphaFoldDB" id="A0AAV2G771"/>
<evidence type="ECO:0000256" key="1">
    <source>
        <dbReference type="ARBA" id="ARBA00022737"/>
    </source>
</evidence>
<protein>
    <recommendedName>
        <fullName evidence="5">Pentatricopeptide repeat-containing protein</fullName>
    </recommendedName>
</protein>
<evidence type="ECO:0000256" key="2">
    <source>
        <dbReference type="PROSITE-ProRule" id="PRU00708"/>
    </source>
</evidence>